<evidence type="ECO:0000256" key="3">
    <source>
        <dbReference type="ARBA" id="ARBA00012736"/>
    </source>
</evidence>
<evidence type="ECO:0000256" key="8">
    <source>
        <dbReference type="ARBA" id="ARBA00023295"/>
    </source>
</evidence>
<dbReference type="Proteomes" id="UP000594263">
    <property type="component" value="Unplaced"/>
</dbReference>
<keyword evidence="4" id="KW-0134">Cell wall</keyword>
<reference evidence="14" key="1">
    <citation type="submission" date="2021-01" db="UniProtKB">
        <authorList>
            <consortium name="EnsemblPlants"/>
        </authorList>
    </citation>
    <scope>IDENTIFICATION</scope>
</reference>
<evidence type="ECO:0000256" key="11">
    <source>
        <dbReference type="PROSITE-ProRule" id="PRU10052"/>
    </source>
</evidence>
<dbReference type="AlphaFoldDB" id="A0A7N0TK36"/>
<keyword evidence="6" id="KW-0732">Signal</keyword>
<organism evidence="14 15">
    <name type="scientific">Kalanchoe fedtschenkoi</name>
    <name type="common">Lavender scallops</name>
    <name type="synonym">South American air plant</name>
    <dbReference type="NCBI Taxonomy" id="63787"/>
    <lineage>
        <taxon>Eukaryota</taxon>
        <taxon>Viridiplantae</taxon>
        <taxon>Streptophyta</taxon>
        <taxon>Embryophyta</taxon>
        <taxon>Tracheophyta</taxon>
        <taxon>Spermatophyta</taxon>
        <taxon>Magnoliopsida</taxon>
        <taxon>eudicotyledons</taxon>
        <taxon>Gunneridae</taxon>
        <taxon>Pentapetalae</taxon>
        <taxon>Saxifragales</taxon>
        <taxon>Crassulaceae</taxon>
        <taxon>Kalanchoe</taxon>
    </lineage>
</organism>
<dbReference type="OMA" id="IAMEFSG"/>
<evidence type="ECO:0000256" key="5">
    <source>
        <dbReference type="ARBA" id="ARBA00022525"/>
    </source>
</evidence>
<dbReference type="Gramene" id="Kaladp0039s0265.1.v1.1">
    <property type="protein sequence ID" value="Kaladp0039s0265.1.v1.1"/>
    <property type="gene ID" value="Kaladp0039s0265.v1.1"/>
</dbReference>
<dbReference type="InterPro" id="IPR011050">
    <property type="entry name" value="Pectin_lyase_fold/virulence"/>
</dbReference>
<dbReference type="Gene3D" id="2.160.20.10">
    <property type="entry name" value="Single-stranded right-handed beta-helix, Pectin lyase-like"/>
    <property type="match status" value="1"/>
</dbReference>
<dbReference type="GO" id="GO:0005975">
    <property type="term" value="P:carbohydrate metabolic process"/>
    <property type="evidence" value="ECO:0007669"/>
    <property type="project" value="InterPro"/>
</dbReference>
<dbReference type="PANTHER" id="PTHR31375">
    <property type="match status" value="1"/>
</dbReference>
<feature type="active site" evidence="11">
    <location>
        <position position="288"/>
    </location>
</feature>
<feature type="transmembrane region" description="Helical" evidence="13">
    <location>
        <begin position="7"/>
        <end position="29"/>
    </location>
</feature>
<keyword evidence="13" id="KW-0472">Membrane</keyword>
<dbReference type="PROSITE" id="PS00502">
    <property type="entry name" value="POLYGALACTURONASE"/>
    <property type="match status" value="1"/>
</dbReference>
<keyword evidence="7 12" id="KW-0378">Hydrolase</keyword>
<evidence type="ECO:0000256" key="1">
    <source>
        <dbReference type="ARBA" id="ARBA00004191"/>
    </source>
</evidence>
<dbReference type="GO" id="GO:0004650">
    <property type="term" value="F:polygalacturonase activity"/>
    <property type="evidence" value="ECO:0007669"/>
    <property type="project" value="UniProtKB-EC"/>
</dbReference>
<evidence type="ECO:0000256" key="2">
    <source>
        <dbReference type="ARBA" id="ARBA00008834"/>
    </source>
</evidence>
<evidence type="ECO:0000256" key="4">
    <source>
        <dbReference type="ARBA" id="ARBA00022512"/>
    </source>
</evidence>
<evidence type="ECO:0000313" key="14">
    <source>
        <dbReference type="EnsemblPlants" id="Kaladp0039s0265.1.v1.1"/>
    </source>
</evidence>
<dbReference type="EC" id="3.2.1.15" evidence="3"/>
<dbReference type="InterPro" id="IPR012334">
    <property type="entry name" value="Pectin_lyas_fold"/>
</dbReference>
<evidence type="ECO:0000256" key="7">
    <source>
        <dbReference type="ARBA" id="ARBA00022801"/>
    </source>
</evidence>
<keyword evidence="13" id="KW-0812">Transmembrane</keyword>
<proteinExistence type="inferred from homology"/>
<dbReference type="InterPro" id="IPR000743">
    <property type="entry name" value="Glyco_hydro_28"/>
</dbReference>
<comment type="catalytic activity">
    <reaction evidence="10">
        <text>(1,4-alpha-D-galacturonosyl)n+m + H2O = (1,4-alpha-D-galacturonosyl)n + (1,4-alpha-D-galacturonosyl)m.</text>
        <dbReference type="EC" id="3.2.1.15"/>
    </reaction>
</comment>
<dbReference type="EnsemblPlants" id="Kaladp0039s0265.1.v1.1">
    <property type="protein sequence ID" value="Kaladp0039s0265.1.v1.1"/>
    <property type="gene ID" value="Kaladp0039s0265.v1.1"/>
</dbReference>
<dbReference type="Pfam" id="PF00295">
    <property type="entry name" value="Glyco_hydro_28"/>
    <property type="match status" value="1"/>
</dbReference>
<name>A0A7N0TK36_KALFE</name>
<accession>A0A7N0TK36</accession>
<evidence type="ECO:0000256" key="12">
    <source>
        <dbReference type="RuleBase" id="RU361169"/>
    </source>
</evidence>
<evidence type="ECO:0000256" key="13">
    <source>
        <dbReference type="SAM" id="Phobius"/>
    </source>
</evidence>
<comment type="subcellular location">
    <subcellularLocation>
        <location evidence="1">Secreted</location>
        <location evidence="1">Cell wall</location>
    </subcellularLocation>
</comment>
<evidence type="ECO:0000313" key="15">
    <source>
        <dbReference type="Proteomes" id="UP000594263"/>
    </source>
</evidence>
<dbReference type="GO" id="GO:0010047">
    <property type="term" value="P:fruit dehiscence"/>
    <property type="evidence" value="ECO:0007669"/>
    <property type="project" value="UniProtKB-ARBA"/>
</dbReference>
<keyword evidence="9" id="KW-0961">Cell wall biogenesis/degradation</keyword>
<dbReference type="GO" id="GO:0009901">
    <property type="term" value="P:anther dehiscence"/>
    <property type="evidence" value="ECO:0007669"/>
    <property type="project" value="UniProtKB-ARBA"/>
</dbReference>
<keyword evidence="5" id="KW-0964">Secreted</keyword>
<evidence type="ECO:0000256" key="9">
    <source>
        <dbReference type="ARBA" id="ARBA00023316"/>
    </source>
</evidence>
<comment type="similarity">
    <text evidence="2 12">Belongs to the glycosyl hydrolase 28 family.</text>
</comment>
<keyword evidence="13" id="KW-1133">Transmembrane helix</keyword>
<evidence type="ECO:0000256" key="6">
    <source>
        <dbReference type="ARBA" id="ARBA00022729"/>
    </source>
</evidence>
<sequence length="439" mass="47958">MGLQTVVLSSAIMLSLVMMVLLSCLPIGLCSYNDEDGQQSHSSPPPFETTSHLKNESVTARRHLASCSNVVTVTDYGAKGDGKSDDTKAFERAWKKACSIKNGVLEVPRNKKFLLGPITFSGPCKSSFTMKIYGTILASADRSDYKKDLRHWIIFDSISNFHVHGGGTFDGNGEIWWKNSCKIDKSKPCKHAPTAVTFYECKNLQVDTLVFKNAQQMTVSFQKCVGVWGSSLVIDSPGWSPNTDGIHITSSQNVQLSKCSIKTGDDCISIESGSRYIKASDIVCGPGHGISIGSLGDHSSVGRVSDVLVNRAKLTGTTNGVRIKTWQGGSGYARKIRFEDIVMVNVTNPIIIDQNYCDQDEPCKHQSKAVQVENVVYSNIKGTSASEKAVSIECSKKLPCRGLVLEDIDLKMNDGDEAEGRCENARVYFKGRVSPKCRN</sequence>
<protein>
    <recommendedName>
        <fullName evidence="3">endo-polygalacturonase</fullName>
        <ecNumber evidence="3">3.2.1.15</ecNumber>
    </recommendedName>
</protein>
<dbReference type="SUPFAM" id="SSF51126">
    <property type="entry name" value="Pectin lyase-like"/>
    <property type="match status" value="1"/>
</dbReference>
<evidence type="ECO:0000256" key="10">
    <source>
        <dbReference type="ARBA" id="ARBA00034074"/>
    </source>
</evidence>
<dbReference type="GO" id="GO:0009830">
    <property type="term" value="P:cell wall modification involved in abscission"/>
    <property type="evidence" value="ECO:0007669"/>
    <property type="project" value="UniProtKB-ARBA"/>
</dbReference>
<dbReference type="FunFam" id="2.160.20.10:FF:000028">
    <property type="entry name" value="Polygalacturonase QRT2"/>
    <property type="match status" value="1"/>
</dbReference>
<keyword evidence="8 12" id="KW-0326">Glycosidase</keyword>
<keyword evidence="15" id="KW-1185">Reference proteome</keyword>